<feature type="domain" description="HTH iclR-type" evidence="4">
    <location>
        <begin position="44"/>
        <end position="107"/>
    </location>
</feature>
<dbReference type="InterPro" id="IPR029016">
    <property type="entry name" value="GAF-like_dom_sf"/>
</dbReference>
<keyword evidence="1" id="KW-0805">Transcription regulation</keyword>
<dbReference type="InterPro" id="IPR005471">
    <property type="entry name" value="Tscrpt_reg_IclR_N"/>
</dbReference>
<dbReference type="SUPFAM" id="SSF55781">
    <property type="entry name" value="GAF domain-like"/>
    <property type="match status" value="1"/>
</dbReference>
<dbReference type="PROSITE" id="PS51078">
    <property type="entry name" value="ICLR_ED"/>
    <property type="match status" value="1"/>
</dbReference>
<evidence type="ECO:0000256" key="2">
    <source>
        <dbReference type="ARBA" id="ARBA00023125"/>
    </source>
</evidence>
<dbReference type="Pfam" id="PF09339">
    <property type="entry name" value="HTH_IclR"/>
    <property type="match status" value="1"/>
</dbReference>
<feature type="domain" description="IclR-ED" evidence="5">
    <location>
        <begin position="101"/>
        <end position="289"/>
    </location>
</feature>
<sequence length="289" mass="31521">MVSASDRRPCLSRLQGTDFRRTSGICYICSMDEKKTALAPVAGTQSAARALSLLRHVGANHGSGIRLRDLIAVSGLDRSTTHRLLTCLIEEGFVERIGTTKLYRLGIEALQWGFSSAGLSSVSDRFRPVMQRLARQTGDTVFLLVRSGDFAVCLCREEGDYPVKAFIVQVGVRRLLATSAVGASIMAMLPDEEIAQMLARNGKEYSRLGISASQLRQLIARARKLGYSESADPHVEMSGVGCAFALTRNSYAGISIAAINSRMPAKRRAELGELLIREVSPFGWHGEEQ</sequence>
<gene>
    <name evidence="6" type="ordered locus">CNE_BB1p03730</name>
</gene>
<dbReference type="GO" id="GO:0003677">
    <property type="term" value="F:DNA binding"/>
    <property type="evidence" value="ECO:0007669"/>
    <property type="project" value="UniProtKB-KW"/>
</dbReference>
<evidence type="ECO:0000313" key="7">
    <source>
        <dbReference type="Proteomes" id="UP000006798"/>
    </source>
</evidence>
<keyword evidence="6" id="KW-0614">Plasmid</keyword>
<dbReference type="GO" id="GO:0003700">
    <property type="term" value="F:DNA-binding transcription factor activity"/>
    <property type="evidence" value="ECO:0007669"/>
    <property type="project" value="TreeGrafter"/>
</dbReference>
<dbReference type="EMBL" id="CP002879">
    <property type="protein sequence ID" value="AEI81797.1"/>
    <property type="molecule type" value="Genomic_DNA"/>
</dbReference>
<keyword evidence="2" id="KW-0238">DNA-binding</keyword>
<dbReference type="Gene3D" id="3.30.450.40">
    <property type="match status" value="1"/>
</dbReference>
<protein>
    <submittedName>
        <fullName evidence="6">Transcriptional regulator IclR family</fullName>
    </submittedName>
</protein>
<dbReference type="InterPro" id="IPR036388">
    <property type="entry name" value="WH-like_DNA-bd_sf"/>
</dbReference>
<organism evidence="6 7">
    <name type="scientific">Cupriavidus necator (strain ATCC 43291 / DSM 13513 / CCUG 52238 / LMG 8453 / N-1)</name>
    <name type="common">Ralstonia eutropha</name>
    <dbReference type="NCBI Taxonomy" id="1042878"/>
    <lineage>
        <taxon>Bacteria</taxon>
        <taxon>Pseudomonadati</taxon>
        <taxon>Pseudomonadota</taxon>
        <taxon>Betaproteobacteria</taxon>
        <taxon>Burkholderiales</taxon>
        <taxon>Burkholderiaceae</taxon>
        <taxon>Cupriavidus</taxon>
    </lineage>
</organism>
<dbReference type="PANTHER" id="PTHR30136">
    <property type="entry name" value="HELIX-TURN-HELIX TRANSCRIPTIONAL REGULATOR, ICLR FAMILY"/>
    <property type="match status" value="1"/>
</dbReference>
<dbReference type="InterPro" id="IPR014757">
    <property type="entry name" value="Tscrpt_reg_IclR_C"/>
</dbReference>
<dbReference type="InterPro" id="IPR036390">
    <property type="entry name" value="WH_DNA-bd_sf"/>
</dbReference>
<evidence type="ECO:0000256" key="1">
    <source>
        <dbReference type="ARBA" id="ARBA00023015"/>
    </source>
</evidence>
<evidence type="ECO:0000256" key="3">
    <source>
        <dbReference type="ARBA" id="ARBA00023163"/>
    </source>
</evidence>
<name>F8GWS7_CUPNN</name>
<proteinExistence type="predicted"/>
<evidence type="ECO:0000259" key="5">
    <source>
        <dbReference type="PROSITE" id="PS51078"/>
    </source>
</evidence>
<dbReference type="PANTHER" id="PTHR30136:SF39">
    <property type="entry name" value="TRANSCRIPTIONAL REGULATORY PROTEIN"/>
    <property type="match status" value="1"/>
</dbReference>
<dbReference type="HOGENOM" id="CLU_062618_4_0_4"/>
<keyword evidence="3" id="KW-0804">Transcription</keyword>
<dbReference type="Pfam" id="PF01614">
    <property type="entry name" value="IclR_C"/>
    <property type="match status" value="1"/>
</dbReference>
<dbReference type="Proteomes" id="UP000006798">
    <property type="component" value="Plasmid pBB1"/>
</dbReference>
<dbReference type="KEGG" id="cnc:CNE_BB1p03730"/>
<evidence type="ECO:0000259" key="4">
    <source>
        <dbReference type="PROSITE" id="PS51077"/>
    </source>
</evidence>
<dbReference type="Gene3D" id="1.10.10.10">
    <property type="entry name" value="Winged helix-like DNA-binding domain superfamily/Winged helix DNA-binding domain"/>
    <property type="match status" value="1"/>
</dbReference>
<accession>F8GWS7</accession>
<reference evidence="6 7" key="1">
    <citation type="journal article" date="2011" name="J. Bacteriol.">
        <title>Complete genome sequence of the type strain Cupriavidus necator N-1.</title>
        <authorList>
            <person name="Poehlein A."/>
            <person name="Kusian B."/>
            <person name="Friedrich B."/>
            <person name="Daniel R."/>
            <person name="Bowien B."/>
        </authorList>
    </citation>
    <scope>NUCLEOTIDE SEQUENCE [LARGE SCALE GENOMIC DNA]</scope>
    <source>
        <strain evidence="7">ATCC 43291 / DSM 13513 / CCUG 52238 / LMG 8453 / N-1</strain>
        <plasmid evidence="6 7">pBB1</plasmid>
    </source>
</reference>
<dbReference type="InterPro" id="IPR050707">
    <property type="entry name" value="HTH_MetabolicPath_Reg"/>
</dbReference>
<geneLocation type="plasmid" evidence="6 7">
    <name>pBB1</name>
</geneLocation>
<dbReference type="SMART" id="SM00346">
    <property type="entry name" value="HTH_ICLR"/>
    <property type="match status" value="1"/>
</dbReference>
<dbReference type="AlphaFoldDB" id="F8GWS7"/>
<evidence type="ECO:0000313" key="6">
    <source>
        <dbReference type="EMBL" id="AEI81797.1"/>
    </source>
</evidence>
<dbReference type="SUPFAM" id="SSF46785">
    <property type="entry name" value="Winged helix' DNA-binding domain"/>
    <property type="match status" value="1"/>
</dbReference>
<dbReference type="GO" id="GO:0045892">
    <property type="term" value="P:negative regulation of DNA-templated transcription"/>
    <property type="evidence" value="ECO:0007669"/>
    <property type="project" value="TreeGrafter"/>
</dbReference>
<dbReference type="PROSITE" id="PS51077">
    <property type="entry name" value="HTH_ICLR"/>
    <property type="match status" value="1"/>
</dbReference>